<gene>
    <name evidence="11" type="primary">accB</name>
    <name evidence="11" type="ORF">AQUSIP_19930</name>
</gene>
<dbReference type="PRINTS" id="PR01071">
    <property type="entry name" value="ACOABIOTINCC"/>
</dbReference>
<evidence type="ECO:0000256" key="2">
    <source>
        <dbReference type="ARBA" id="ARBA00005194"/>
    </source>
</evidence>
<dbReference type="InterPro" id="IPR000089">
    <property type="entry name" value="Biotin_lipoyl"/>
</dbReference>
<comment type="function">
    <text evidence="1 9">This protein is a component of the acetyl coenzyme A carboxylase complex; first, biotin carboxylase catalyzes the carboxylation of the carrier protein and then the transcarboxylase transfers the carboxyl group to form malonyl-CoA.</text>
</comment>
<dbReference type="GO" id="GO:0009317">
    <property type="term" value="C:acetyl-CoA carboxylase complex"/>
    <property type="evidence" value="ECO:0007669"/>
    <property type="project" value="InterPro"/>
</dbReference>
<keyword evidence="12" id="KW-1185">Reference proteome</keyword>
<dbReference type="FunFam" id="2.40.50.100:FF:000003">
    <property type="entry name" value="Acetyl-CoA carboxylase biotin carboxyl carrier protein"/>
    <property type="match status" value="1"/>
</dbReference>
<evidence type="ECO:0000313" key="11">
    <source>
        <dbReference type="EMBL" id="VVC76669.1"/>
    </source>
</evidence>
<feature type="domain" description="Lipoyl-binding" evidence="10">
    <location>
        <begin position="78"/>
        <end position="154"/>
    </location>
</feature>
<dbReference type="Gene3D" id="2.40.50.100">
    <property type="match status" value="1"/>
</dbReference>
<keyword evidence="6 9" id="KW-0443">Lipid metabolism</keyword>
<dbReference type="NCBIfam" id="TIGR00531">
    <property type="entry name" value="BCCP"/>
    <property type="match status" value="1"/>
</dbReference>
<dbReference type="PANTHER" id="PTHR45266:SF3">
    <property type="entry name" value="OXALOACETATE DECARBOXYLASE ALPHA CHAIN"/>
    <property type="match status" value="1"/>
</dbReference>
<organism evidence="11 12">
    <name type="scientific">Aquicella siphonis</name>
    <dbReference type="NCBI Taxonomy" id="254247"/>
    <lineage>
        <taxon>Bacteria</taxon>
        <taxon>Pseudomonadati</taxon>
        <taxon>Pseudomonadota</taxon>
        <taxon>Gammaproteobacteria</taxon>
        <taxon>Legionellales</taxon>
        <taxon>Coxiellaceae</taxon>
        <taxon>Aquicella</taxon>
    </lineage>
</organism>
<dbReference type="RefSeq" id="WP_148339975.1">
    <property type="nucleotide sequence ID" value="NZ_LR699119.1"/>
</dbReference>
<reference evidence="11 12" key="1">
    <citation type="submission" date="2019-08" db="EMBL/GenBank/DDBJ databases">
        <authorList>
            <person name="Guy L."/>
        </authorList>
    </citation>
    <scope>NUCLEOTIDE SEQUENCE [LARGE SCALE GENOMIC DNA]</scope>
    <source>
        <strain evidence="11 12">SGT-108</strain>
    </source>
</reference>
<dbReference type="InterPro" id="IPR001249">
    <property type="entry name" value="AcCoA_biotinCC"/>
</dbReference>
<keyword evidence="4 9" id="KW-0444">Lipid biosynthesis</keyword>
<evidence type="ECO:0000256" key="7">
    <source>
        <dbReference type="ARBA" id="ARBA00023160"/>
    </source>
</evidence>
<dbReference type="KEGG" id="asip:AQUSIP_19930"/>
<dbReference type="PROSITE" id="PS50968">
    <property type="entry name" value="BIOTINYL_LIPOYL"/>
    <property type="match status" value="1"/>
</dbReference>
<evidence type="ECO:0000256" key="6">
    <source>
        <dbReference type="ARBA" id="ARBA00023098"/>
    </source>
</evidence>
<accession>A0A5E4PI24</accession>
<evidence type="ECO:0000259" key="10">
    <source>
        <dbReference type="PROSITE" id="PS50968"/>
    </source>
</evidence>
<keyword evidence="7 9" id="KW-0275">Fatty acid biosynthesis</keyword>
<dbReference type="AlphaFoldDB" id="A0A5E4PI24"/>
<evidence type="ECO:0000256" key="4">
    <source>
        <dbReference type="ARBA" id="ARBA00022516"/>
    </source>
</evidence>
<dbReference type="InterPro" id="IPR011053">
    <property type="entry name" value="Single_hybrid_motif"/>
</dbReference>
<dbReference type="GO" id="GO:0003989">
    <property type="term" value="F:acetyl-CoA carboxylase activity"/>
    <property type="evidence" value="ECO:0007669"/>
    <property type="project" value="InterPro"/>
</dbReference>
<dbReference type="InterPro" id="IPR001882">
    <property type="entry name" value="Biotin_BS"/>
</dbReference>
<evidence type="ECO:0000313" key="12">
    <source>
        <dbReference type="Proteomes" id="UP000324194"/>
    </source>
</evidence>
<dbReference type="Pfam" id="PF00364">
    <property type="entry name" value="Biotin_lipoyl"/>
    <property type="match status" value="1"/>
</dbReference>
<evidence type="ECO:0000256" key="9">
    <source>
        <dbReference type="RuleBase" id="RU364072"/>
    </source>
</evidence>
<evidence type="ECO:0000256" key="3">
    <source>
        <dbReference type="ARBA" id="ARBA00017562"/>
    </source>
</evidence>
<sequence length="154" mass="16426">MDMRKIKKLIELIQSTGVAEIEIREGEESVRITREVHTAAPVMMAPPVMPAAAVPPPALAAPEPAPAKAAEAPAVQDKHMLKAPMVGTVYLSSTPGAKPFVEIGQSVKAGDVICLIEAMKMFNQIEADKTGTITARLVDNGTPVEFNQPLFVIE</sequence>
<evidence type="ECO:0000256" key="5">
    <source>
        <dbReference type="ARBA" id="ARBA00022832"/>
    </source>
</evidence>
<dbReference type="PANTHER" id="PTHR45266">
    <property type="entry name" value="OXALOACETATE DECARBOXYLASE ALPHA CHAIN"/>
    <property type="match status" value="1"/>
</dbReference>
<dbReference type="UniPathway" id="UPA00094"/>
<evidence type="ECO:0000256" key="1">
    <source>
        <dbReference type="ARBA" id="ARBA00003761"/>
    </source>
</evidence>
<keyword evidence="5 9" id="KW-0276">Fatty acid metabolism</keyword>
<dbReference type="InterPro" id="IPR050709">
    <property type="entry name" value="Biotin_Carboxyl_Carrier/Decarb"/>
</dbReference>
<dbReference type="EMBL" id="LR699119">
    <property type="protein sequence ID" value="VVC76669.1"/>
    <property type="molecule type" value="Genomic_DNA"/>
</dbReference>
<dbReference type="Proteomes" id="UP000324194">
    <property type="component" value="Chromosome 1"/>
</dbReference>
<keyword evidence="8 9" id="KW-0092">Biotin</keyword>
<dbReference type="PROSITE" id="PS00188">
    <property type="entry name" value="BIOTIN"/>
    <property type="match status" value="1"/>
</dbReference>
<dbReference type="CDD" id="cd06850">
    <property type="entry name" value="biotinyl_domain"/>
    <property type="match status" value="1"/>
</dbReference>
<dbReference type="GO" id="GO:0006633">
    <property type="term" value="P:fatty acid biosynthetic process"/>
    <property type="evidence" value="ECO:0007669"/>
    <property type="project" value="UniProtKB-UniPathway"/>
</dbReference>
<dbReference type="SUPFAM" id="SSF51230">
    <property type="entry name" value="Single hybrid motif"/>
    <property type="match status" value="1"/>
</dbReference>
<evidence type="ECO:0000256" key="8">
    <source>
        <dbReference type="ARBA" id="ARBA00023267"/>
    </source>
</evidence>
<dbReference type="OrthoDB" id="9811735at2"/>
<name>A0A5E4PI24_9COXI</name>
<comment type="pathway">
    <text evidence="2 9">Lipid metabolism; fatty acid biosynthesis.</text>
</comment>
<proteinExistence type="predicted"/>
<protein>
    <recommendedName>
        <fullName evidence="3 9">Biotin carboxyl carrier protein of acetyl-CoA carboxylase</fullName>
    </recommendedName>
</protein>